<dbReference type="SUPFAM" id="SSF50814">
    <property type="entry name" value="Lipocalins"/>
    <property type="match status" value="1"/>
</dbReference>
<protein>
    <submittedName>
        <fullName evidence="1">DUF1934 domain-containing protein</fullName>
    </submittedName>
</protein>
<dbReference type="EMBL" id="DXBC01000190">
    <property type="protein sequence ID" value="HIZ80446.1"/>
    <property type="molecule type" value="Genomic_DNA"/>
</dbReference>
<dbReference type="InterPro" id="IPR015231">
    <property type="entry name" value="DUF1934"/>
</dbReference>
<evidence type="ECO:0000313" key="1">
    <source>
        <dbReference type="EMBL" id="HIZ80446.1"/>
    </source>
</evidence>
<name>A0A9D2GKK7_9FIRM</name>
<sequence length="146" mass="16615">MTKDVLISISGIHMTDGEDSDVELVTTGSYYEKNGVRYLLYDELMESLDQPVKNVVKIRENSLEIIRRGEIQAHMTFRRGMTVMAGYRTPYGEMMVEITTEEIRITEENDSLAVRVEYMLGINGQQISRCSIVLEARSRMAAAPEN</sequence>
<evidence type="ECO:0000313" key="2">
    <source>
        <dbReference type="Proteomes" id="UP000824101"/>
    </source>
</evidence>
<dbReference type="Gene3D" id="2.40.128.20">
    <property type="match status" value="1"/>
</dbReference>
<proteinExistence type="predicted"/>
<gene>
    <name evidence="1" type="ORF">IAA17_11740</name>
</gene>
<accession>A0A9D2GKK7</accession>
<dbReference type="AlphaFoldDB" id="A0A9D2GKK7"/>
<reference evidence="1" key="2">
    <citation type="submission" date="2021-04" db="EMBL/GenBank/DDBJ databases">
        <authorList>
            <person name="Gilroy R."/>
        </authorList>
    </citation>
    <scope>NUCLEOTIDE SEQUENCE</scope>
    <source>
        <strain evidence="1">ChiBcec1-1093</strain>
    </source>
</reference>
<comment type="caution">
    <text evidence="1">The sequence shown here is derived from an EMBL/GenBank/DDBJ whole genome shotgun (WGS) entry which is preliminary data.</text>
</comment>
<dbReference type="InterPro" id="IPR012674">
    <property type="entry name" value="Calycin"/>
</dbReference>
<reference evidence="1" key="1">
    <citation type="journal article" date="2021" name="PeerJ">
        <title>Extensive microbial diversity within the chicken gut microbiome revealed by metagenomics and culture.</title>
        <authorList>
            <person name="Gilroy R."/>
            <person name="Ravi A."/>
            <person name="Getino M."/>
            <person name="Pursley I."/>
            <person name="Horton D.L."/>
            <person name="Alikhan N.F."/>
            <person name="Baker D."/>
            <person name="Gharbi K."/>
            <person name="Hall N."/>
            <person name="Watson M."/>
            <person name="Adriaenssens E.M."/>
            <person name="Foster-Nyarko E."/>
            <person name="Jarju S."/>
            <person name="Secka A."/>
            <person name="Antonio M."/>
            <person name="Oren A."/>
            <person name="Chaudhuri R.R."/>
            <person name="La Ragione R."/>
            <person name="Hildebrand F."/>
            <person name="Pallen M.J."/>
        </authorList>
    </citation>
    <scope>NUCLEOTIDE SEQUENCE</scope>
    <source>
        <strain evidence="1">ChiBcec1-1093</strain>
    </source>
</reference>
<dbReference type="Proteomes" id="UP000824101">
    <property type="component" value="Unassembled WGS sequence"/>
</dbReference>
<dbReference type="Pfam" id="PF09148">
    <property type="entry name" value="DUF1934"/>
    <property type="match status" value="1"/>
</dbReference>
<organism evidence="1 2">
    <name type="scientific">Candidatus Lachnoclostridium stercorigallinarum</name>
    <dbReference type="NCBI Taxonomy" id="2838634"/>
    <lineage>
        <taxon>Bacteria</taxon>
        <taxon>Bacillati</taxon>
        <taxon>Bacillota</taxon>
        <taxon>Clostridia</taxon>
        <taxon>Lachnospirales</taxon>
        <taxon>Lachnospiraceae</taxon>
    </lineage>
</organism>